<accession>U5DPS8</accession>
<sequence length="217" mass="24342">MESSSLERQSNYVQHKREDVPAAATDTPFAPVRAPFHFHHHCGGTMAMNADVESVADYLNAHAGWFVRCARPMAAEPLSDRGYALTIGRFGAFGYEVEPKIGIELMPPEGCCYRMQTVPIPGYLLQGYNVDYRATLEIQQSPDAGCTHVDWTLDLGVAVHFPGFIHRLPRKLIQNTGDRLLSQIVRQVSRRLTRKVQEDFHSRLNASLPDGEHPLET</sequence>
<dbReference type="Pfam" id="PF09366">
    <property type="entry name" value="DUF1997"/>
    <property type="match status" value="1"/>
</dbReference>
<dbReference type="RefSeq" id="WP_022604722.1">
    <property type="nucleotide sequence ID" value="NZ_ASSJ01000015.1"/>
</dbReference>
<proteinExistence type="predicted"/>
<gene>
    <name evidence="2" type="ORF">KR51_00006800</name>
</gene>
<dbReference type="STRING" id="582515.KR51_00006800"/>
<reference evidence="2 3" key="1">
    <citation type="submission" date="2013-05" db="EMBL/GenBank/DDBJ databases">
        <title>Draft genome sequence of Rubidibacter lacunae KORDI 51-2.</title>
        <authorList>
            <person name="Choi D.H."/>
            <person name="Noh J.H."/>
            <person name="Kwon K.-K."/>
            <person name="Lee J.-H."/>
            <person name="Ryu J.-Y."/>
        </authorList>
    </citation>
    <scope>NUCLEOTIDE SEQUENCE [LARGE SCALE GENOMIC DNA]</scope>
    <source>
        <strain evidence="2 3">KORDI 51-2</strain>
    </source>
</reference>
<dbReference type="eggNOG" id="COG2801">
    <property type="taxonomic scope" value="Bacteria"/>
</dbReference>
<dbReference type="AlphaFoldDB" id="U5DPS8"/>
<comment type="caution">
    <text evidence="2">The sequence shown here is derived from an EMBL/GenBank/DDBJ whole genome shotgun (WGS) entry which is preliminary data.</text>
</comment>
<dbReference type="Gene3D" id="3.30.530.20">
    <property type="match status" value="1"/>
</dbReference>
<evidence type="ECO:0000313" key="3">
    <source>
        <dbReference type="Proteomes" id="UP000016960"/>
    </source>
</evidence>
<dbReference type="EMBL" id="ASSJ01000015">
    <property type="protein sequence ID" value="ERN42589.1"/>
    <property type="molecule type" value="Genomic_DNA"/>
</dbReference>
<evidence type="ECO:0000256" key="1">
    <source>
        <dbReference type="SAM" id="MobiDB-lite"/>
    </source>
</evidence>
<keyword evidence="3" id="KW-1185">Reference proteome</keyword>
<protein>
    <recommendedName>
        <fullName evidence="4">Polyketide cyclase / dehydrase and lipid transport</fullName>
    </recommendedName>
</protein>
<dbReference type="Proteomes" id="UP000016960">
    <property type="component" value="Unassembled WGS sequence"/>
</dbReference>
<name>U5DPS8_9CHRO</name>
<dbReference type="SUPFAM" id="SSF55961">
    <property type="entry name" value="Bet v1-like"/>
    <property type="match status" value="1"/>
</dbReference>
<evidence type="ECO:0000313" key="2">
    <source>
        <dbReference type="EMBL" id="ERN42589.1"/>
    </source>
</evidence>
<dbReference type="InParanoid" id="U5DPS8"/>
<evidence type="ECO:0008006" key="4">
    <source>
        <dbReference type="Google" id="ProtNLM"/>
    </source>
</evidence>
<organism evidence="2 3">
    <name type="scientific">Rubidibacter lacunae KORDI 51-2</name>
    <dbReference type="NCBI Taxonomy" id="582515"/>
    <lineage>
        <taxon>Bacteria</taxon>
        <taxon>Bacillati</taxon>
        <taxon>Cyanobacteriota</taxon>
        <taxon>Cyanophyceae</taxon>
        <taxon>Oscillatoriophycideae</taxon>
        <taxon>Chroococcales</taxon>
        <taxon>Aphanothecaceae</taxon>
        <taxon>Rubidibacter</taxon>
    </lineage>
</organism>
<dbReference type="InterPro" id="IPR023393">
    <property type="entry name" value="START-like_dom_sf"/>
</dbReference>
<feature type="compositionally biased region" description="Polar residues" evidence="1">
    <location>
        <begin position="1"/>
        <end position="13"/>
    </location>
</feature>
<dbReference type="InterPro" id="IPR018971">
    <property type="entry name" value="DUF1997"/>
</dbReference>
<feature type="region of interest" description="Disordered" evidence="1">
    <location>
        <begin position="1"/>
        <end position="24"/>
    </location>
</feature>